<evidence type="ECO:0000256" key="2">
    <source>
        <dbReference type="ARBA" id="ARBA00022723"/>
    </source>
</evidence>
<dbReference type="InterPro" id="IPR011059">
    <property type="entry name" value="Metal-dep_hydrolase_composite"/>
</dbReference>
<dbReference type="EC" id="3.5.2.7" evidence="1 7"/>
<dbReference type="SUPFAM" id="SSF51338">
    <property type="entry name" value="Composite domain of metallo-dependent hydrolases"/>
    <property type="match status" value="1"/>
</dbReference>
<dbReference type="Gene3D" id="3.20.20.140">
    <property type="entry name" value="Metal-dependent hydrolases"/>
    <property type="match status" value="1"/>
</dbReference>
<protein>
    <recommendedName>
        <fullName evidence="1 7">Imidazolonepropionase</fullName>
        <ecNumber evidence="1 7">3.5.2.7</ecNumber>
    </recommendedName>
    <alternativeName>
        <fullName evidence="7">Imidazolone-5-propionate hydrolase</fullName>
    </alternativeName>
</protein>
<feature type="binding site" evidence="7">
    <location>
        <position position="150"/>
    </location>
    <ligand>
        <name>4-imidazolone-5-propanoate</name>
        <dbReference type="ChEBI" id="CHEBI:77893"/>
    </ligand>
</feature>
<dbReference type="InterPro" id="IPR005920">
    <property type="entry name" value="HutI"/>
</dbReference>
<keyword evidence="5 7" id="KW-0862">Zinc</keyword>
<dbReference type="PANTHER" id="PTHR42752:SF1">
    <property type="entry name" value="IMIDAZOLONEPROPIONASE-RELATED"/>
    <property type="match status" value="1"/>
</dbReference>
<feature type="binding site" evidence="7">
    <location>
        <position position="248"/>
    </location>
    <ligand>
        <name>Fe(3+)</name>
        <dbReference type="ChEBI" id="CHEBI:29034"/>
    </ligand>
</feature>
<feature type="binding site" evidence="7">
    <location>
        <position position="327"/>
    </location>
    <ligand>
        <name>4-imidazolone-5-propanoate</name>
        <dbReference type="ChEBI" id="CHEBI:77893"/>
    </ligand>
</feature>
<dbReference type="Proteomes" id="UP000198381">
    <property type="component" value="Unassembled WGS sequence"/>
</dbReference>
<reference evidence="9 10" key="1">
    <citation type="submission" date="2016-11" db="EMBL/GenBank/DDBJ databases">
        <title>Whole genomes of Flavobacteriaceae.</title>
        <authorList>
            <person name="Stine C."/>
            <person name="Li C."/>
            <person name="Tadesse D."/>
        </authorList>
    </citation>
    <scope>NUCLEOTIDE SEQUENCE [LARGE SCALE GENOMIC DNA]</scope>
    <source>
        <strain evidence="9 10">CCUG 60112</strain>
    </source>
</reference>
<comment type="cofactor">
    <cofactor evidence="7">
        <name>Zn(2+)</name>
        <dbReference type="ChEBI" id="CHEBI:29105"/>
    </cofactor>
    <cofactor evidence="7">
        <name>Fe(3+)</name>
        <dbReference type="ChEBI" id="CHEBI:29034"/>
    </cofactor>
    <text evidence="7">Binds 1 zinc or iron ion per subunit.</text>
</comment>
<keyword evidence="7" id="KW-0963">Cytoplasm</keyword>
<dbReference type="RefSeq" id="WP_089059182.1">
    <property type="nucleotide sequence ID" value="NZ_MUHD01000033.1"/>
</dbReference>
<proteinExistence type="inferred from homology"/>
<feature type="binding site" evidence="7">
    <location>
        <position position="80"/>
    </location>
    <ligand>
        <name>Fe(3+)</name>
        <dbReference type="ChEBI" id="CHEBI:29034"/>
    </ligand>
</feature>
<name>A0ABX4CRX3_9FLAO</name>
<feature type="binding site" evidence="7">
    <location>
        <position position="150"/>
    </location>
    <ligand>
        <name>N-formimidoyl-L-glutamate</name>
        <dbReference type="ChEBI" id="CHEBI:58928"/>
    </ligand>
</feature>
<gene>
    <name evidence="7" type="primary">hutI</name>
    <name evidence="9" type="ORF">B0A81_17330</name>
</gene>
<dbReference type="InterPro" id="IPR006680">
    <property type="entry name" value="Amidohydro-rel"/>
</dbReference>
<feature type="binding site" evidence="7">
    <location>
        <position position="87"/>
    </location>
    <ligand>
        <name>4-imidazolone-5-propanoate</name>
        <dbReference type="ChEBI" id="CHEBI:77893"/>
    </ligand>
</feature>
<evidence type="ECO:0000256" key="6">
    <source>
        <dbReference type="ARBA" id="ARBA00023004"/>
    </source>
</evidence>
<keyword evidence="3 7" id="KW-0378">Hydrolase</keyword>
<keyword evidence="6 7" id="KW-0408">Iron</keyword>
<keyword evidence="4 7" id="KW-0369">Histidine metabolism</keyword>
<evidence type="ECO:0000256" key="4">
    <source>
        <dbReference type="ARBA" id="ARBA00022808"/>
    </source>
</evidence>
<evidence type="ECO:0000256" key="7">
    <source>
        <dbReference type="HAMAP-Rule" id="MF_00372"/>
    </source>
</evidence>
<comment type="catalytic activity">
    <reaction evidence="7">
        <text>4-imidazolone-5-propanoate + H2O = N-formimidoyl-L-glutamate</text>
        <dbReference type="Rhea" id="RHEA:23660"/>
        <dbReference type="ChEBI" id="CHEBI:15377"/>
        <dbReference type="ChEBI" id="CHEBI:58928"/>
        <dbReference type="ChEBI" id="CHEBI:77893"/>
        <dbReference type="EC" id="3.5.2.7"/>
    </reaction>
</comment>
<dbReference type="InterPro" id="IPR032466">
    <property type="entry name" value="Metal_Hydrolase"/>
</dbReference>
<keyword evidence="2 7" id="KW-0479">Metal-binding</keyword>
<feature type="binding site" evidence="7">
    <location>
        <position position="251"/>
    </location>
    <ligand>
        <name>4-imidazolone-5-propanoate</name>
        <dbReference type="ChEBI" id="CHEBI:77893"/>
    </ligand>
</feature>
<keyword evidence="10" id="KW-1185">Reference proteome</keyword>
<feature type="binding site" evidence="7">
    <location>
        <position position="78"/>
    </location>
    <ligand>
        <name>Fe(3+)</name>
        <dbReference type="ChEBI" id="CHEBI:29034"/>
    </ligand>
</feature>
<dbReference type="Pfam" id="PF01979">
    <property type="entry name" value="Amidohydro_1"/>
    <property type="match status" value="1"/>
</dbReference>
<evidence type="ECO:0000313" key="9">
    <source>
        <dbReference type="EMBL" id="OXB04076.1"/>
    </source>
</evidence>
<feature type="binding site" evidence="7">
    <location>
        <position position="183"/>
    </location>
    <ligand>
        <name>4-imidazolone-5-propanoate</name>
        <dbReference type="ChEBI" id="CHEBI:77893"/>
    </ligand>
</feature>
<dbReference type="SUPFAM" id="SSF51556">
    <property type="entry name" value="Metallo-dependent hydrolases"/>
    <property type="match status" value="1"/>
</dbReference>
<accession>A0ABX4CRX3</accession>
<comment type="subcellular location">
    <subcellularLocation>
        <location evidence="7">Cytoplasm</location>
    </subcellularLocation>
</comment>
<feature type="binding site" evidence="7">
    <location>
        <position position="78"/>
    </location>
    <ligand>
        <name>Zn(2+)</name>
        <dbReference type="ChEBI" id="CHEBI:29105"/>
    </ligand>
</feature>
<feature type="binding site" evidence="7">
    <location>
        <position position="326"/>
    </location>
    <ligand>
        <name>N-formimidoyl-L-glutamate</name>
        <dbReference type="ChEBI" id="CHEBI:58928"/>
    </ligand>
</feature>
<sequence length="411" mass="45110">MTTLIKNIQELLQVRETSISKVSGAEMAILPTLKNAFLLIQDNLIADFGLMENLPEIDADEVIDATGKVVLPTWCDSHTHIVYAGNREQEFVDRINGFTYEEIANRGGGILNSAKKLNETSEDDIYDQSKIRLEEVMQLGTGAVEIKSGYGLTIEGELKMLRVIKKLAENYPISIKATFLGAHAFPTHYKENKAGYIEEIITQMIPEITQNKLADYIDVFCESGYFSVEETEKIMNAGIKSGLTPKIHVNQFNSIGGIQAGVKFKALSVDHLEIMNPEDIEALKDTETMPVALPSCSYFLSIPYTPAREMIKAGLPLALATDFNPGSTPSGNMNFVVATACIKMKMTPEEAINAATINGAYAMGLSETHGSITKGKKANLILTKPISSYYQIPYAFGSNLIESVFIEGKII</sequence>
<evidence type="ECO:0000313" key="10">
    <source>
        <dbReference type="Proteomes" id="UP000198381"/>
    </source>
</evidence>
<feature type="binding site" evidence="7">
    <location>
        <position position="80"/>
    </location>
    <ligand>
        <name>Zn(2+)</name>
        <dbReference type="ChEBI" id="CHEBI:29105"/>
    </ligand>
</feature>
<organism evidence="9 10">
    <name type="scientific">Flavobacterium plurextorum</name>
    <dbReference type="NCBI Taxonomy" id="1114867"/>
    <lineage>
        <taxon>Bacteria</taxon>
        <taxon>Pseudomonadati</taxon>
        <taxon>Bacteroidota</taxon>
        <taxon>Flavobacteriia</taxon>
        <taxon>Flavobacteriales</taxon>
        <taxon>Flavobacteriaceae</taxon>
        <taxon>Flavobacterium</taxon>
    </lineage>
</organism>
<feature type="binding site" evidence="7">
    <location>
        <position position="322"/>
    </location>
    <ligand>
        <name>Zn(2+)</name>
        <dbReference type="ChEBI" id="CHEBI:29105"/>
    </ligand>
</feature>
<dbReference type="NCBIfam" id="TIGR01224">
    <property type="entry name" value="hutI"/>
    <property type="match status" value="1"/>
</dbReference>
<evidence type="ECO:0000256" key="5">
    <source>
        <dbReference type="ARBA" id="ARBA00022833"/>
    </source>
</evidence>
<evidence type="ECO:0000256" key="3">
    <source>
        <dbReference type="ARBA" id="ARBA00022801"/>
    </source>
</evidence>
<comment type="similarity">
    <text evidence="7">Belongs to the metallo-dependent hydrolases superfamily. HutI family.</text>
</comment>
<feature type="binding site" evidence="7">
    <location>
        <position position="322"/>
    </location>
    <ligand>
        <name>Fe(3+)</name>
        <dbReference type="ChEBI" id="CHEBI:29034"/>
    </ligand>
</feature>
<evidence type="ECO:0000259" key="8">
    <source>
        <dbReference type="Pfam" id="PF01979"/>
    </source>
</evidence>
<dbReference type="HAMAP" id="MF_00372">
    <property type="entry name" value="HutI"/>
    <property type="match status" value="1"/>
</dbReference>
<dbReference type="PANTHER" id="PTHR42752">
    <property type="entry name" value="IMIDAZOLONEPROPIONASE"/>
    <property type="match status" value="1"/>
</dbReference>
<dbReference type="EMBL" id="MUHD01000033">
    <property type="protein sequence ID" value="OXB04076.1"/>
    <property type="molecule type" value="Genomic_DNA"/>
</dbReference>
<comment type="pathway">
    <text evidence="7">Amino-acid degradation; L-histidine degradation into L-glutamate; N-formimidoyl-L-glutamate from L-histidine: step 3/3.</text>
</comment>
<feature type="binding site" evidence="7">
    <location>
        <position position="324"/>
    </location>
    <ligand>
        <name>N-formimidoyl-L-glutamate</name>
        <dbReference type="ChEBI" id="CHEBI:58928"/>
    </ligand>
</feature>
<comment type="function">
    <text evidence="7">Catalyzes the hydrolytic cleavage of the carbon-nitrogen bond in imidazolone-5-propanoate to yield N-formimidoyl-L-glutamate. It is the third step in the universal histidine degradation pathway.</text>
</comment>
<dbReference type="Gene3D" id="2.30.40.10">
    <property type="entry name" value="Urease, subunit C, domain 1"/>
    <property type="match status" value="1"/>
</dbReference>
<feature type="domain" description="Amidohydrolase-related" evidence="8">
    <location>
        <begin position="69"/>
        <end position="410"/>
    </location>
</feature>
<comment type="caution">
    <text evidence="9">The sequence shown here is derived from an EMBL/GenBank/DDBJ whole genome shotgun (WGS) entry which is preliminary data.</text>
</comment>
<feature type="binding site" evidence="7">
    <location>
        <position position="248"/>
    </location>
    <ligand>
        <name>Zn(2+)</name>
        <dbReference type="ChEBI" id="CHEBI:29105"/>
    </ligand>
</feature>
<evidence type="ECO:0000256" key="1">
    <source>
        <dbReference type="ARBA" id="ARBA00012864"/>
    </source>
</evidence>